<feature type="compositionally biased region" description="Basic residues" evidence="1">
    <location>
        <begin position="92"/>
        <end position="107"/>
    </location>
</feature>
<evidence type="ECO:0000313" key="2">
    <source>
        <dbReference type="EMBL" id="RZT83303.1"/>
    </source>
</evidence>
<dbReference type="RefSeq" id="WP_130288080.1">
    <property type="nucleotide sequence ID" value="NZ_SHKL01000001.1"/>
</dbReference>
<feature type="region of interest" description="Disordered" evidence="1">
    <location>
        <begin position="81"/>
        <end position="116"/>
    </location>
</feature>
<feature type="region of interest" description="Disordered" evidence="1">
    <location>
        <begin position="134"/>
        <end position="172"/>
    </location>
</feature>
<feature type="compositionally biased region" description="Basic and acidic residues" evidence="1">
    <location>
        <begin position="9"/>
        <end position="19"/>
    </location>
</feature>
<dbReference type="Pfam" id="PF20079">
    <property type="entry name" value="DUF6474"/>
    <property type="match status" value="1"/>
</dbReference>
<feature type="compositionally biased region" description="Basic and acidic residues" evidence="1">
    <location>
        <begin position="81"/>
        <end position="91"/>
    </location>
</feature>
<reference evidence="2 3" key="1">
    <citation type="submission" date="2019-02" db="EMBL/GenBank/DDBJ databases">
        <title>Sequencing the genomes of 1000 actinobacteria strains.</title>
        <authorList>
            <person name="Klenk H.-P."/>
        </authorList>
    </citation>
    <scope>NUCLEOTIDE SEQUENCE [LARGE SCALE GENOMIC DNA]</scope>
    <source>
        <strain evidence="2 3">DSM 45779</strain>
    </source>
</reference>
<gene>
    <name evidence="2" type="ORF">EV383_0103</name>
</gene>
<feature type="compositionally biased region" description="Polar residues" evidence="1">
    <location>
        <begin position="149"/>
        <end position="166"/>
    </location>
</feature>
<name>A0A4Q7UTI4_PSEST</name>
<organism evidence="2 3">
    <name type="scientific">Pseudonocardia sediminis</name>
    <dbReference type="NCBI Taxonomy" id="1397368"/>
    <lineage>
        <taxon>Bacteria</taxon>
        <taxon>Bacillati</taxon>
        <taxon>Actinomycetota</taxon>
        <taxon>Actinomycetes</taxon>
        <taxon>Pseudonocardiales</taxon>
        <taxon>Pseudonocardiaceae</taxon>
        <taxon>Pseudonocardia</taxon>
    </lineage>
</organism>
<proteinExistence type="predicted"/>
<evidence type="ECO:0000313" key="3">
    <source>
        <dbReference type="Proteomes" id="UP000291591"/>
    </source>
</evidence>
<feature type="region of interest" description="Disordered" evidence="1">
    <location>
        <begin position="1"/>
        <end position="26"/>
    </location>
</feature>
<sequence>MGLLRRKPSAGERAAEATREAAVTASENVQHAVGTAAEHVQGAIGTASVRVREAADATRERADAAAGKLSRKAEKARARAEAAGKRADKATRKAGKRAKTASKRARKAAGNATTQVGGTVDKASLKADHKIAKMQAKAESGARRAEAKAQNNATKAQLKSEQNQLKQAERERQAREWNAAKAKRYLAIGKLVAPLLAPYAVAAAGTLRHRWDDHRSRRLGVSTEELGSYSGRGGQLHSRISRIARSLDELESDGTTGRNADAKRFVEATRPRLHDFAAAVRAAEQMPAQRRKTAYRAVSHDLDRIEVELLSFLGIRA</sequence>
<accession>A0A4Q7UTI4</accession>
<dbReference type="InterPro" id="IPR045522">
    <property type="entry name" value="DUF6474"/>
</dbReference>
<keyword evidence="3" id="KW-1185">Reference proteome</keyword>
<dbReference type="AlphaFoldDB" id="A0A4Q7UTI4"/>
<evidence type="ECO:0000256" key="1">
    <source>
        <dbReference type="SAM" id="MobiDB-lite"/>
    </source>
</evidence>
<dbReference type="EMBL" id="SHKL01000001">
    <property type="protein sequence ID" value="RZT83303.1"/>
    <property type="molecule type" value="Genomic_DNA"/>
</dbReference>
<dbReference type="Proteomes" id="UP000291591">
    <property type="component" value="Unassembled WGS sequence"/>
</dbReference>
<comment type="caution">
    <text evidence="2">The sequence shown here is derived from an EMBL/GenBank/DDBJ whole genome shotgun (WGS) entry which is preliminary data.</text>
</comment>
<protein>
    <submittedName>
        <fullName evidence="2">Uncharacterized protein</fullName>
    </submittedName>
</protein>
<dbReference type="OrthoDB" id="4374070at2"/>